<dbReference type="GO" id="GO:0016989">
    <property type="term" value="F:sigma factor antagonist activity"/>
    <property type="evidence" value="ECO:0007669"/>
    <property type="project" value="TreeGrafter"/>
</dbReference>
<name>A0A5C6D8S9_9BACT</name>
<feature type="domain" description="LamG-like jellyroll fold" evidence="4">
    <location>
        <begin position="385"/>
        <end position="530"/>
    </location>
</feature>
<dbReference type="Pfam" id="PF04773">
    <property type="entry name" value="FecR"/>
    <property type="match status" value="1"/>
</dbReference>
<keyword evidence="3" id="KW-1133">Transmembrane helix</keyword>
<sequence>MSYRSEKWLPKLDELIGLLLDGNLGDEQAAELKELLGEQPGAARRFAEHMQLVSLLEEELPLESIESQAVAQAGAKRLRTRQRRLLLVLAPLIAASIMLAAIVNWPFGNESEKRDTAIGPTLTTGSVLDAGVAVVTQMVDVRPGANVSIDVGSSIAPGVLELETGLVQFEFYRGTVVVVEGPADLEFVDADRLICRRGKLRAHVPPQSQGFAILAPQFELVDLGTEFGVNVADDGSASVHVFEGKVELYDAQSNRSLQSRRDVLATSGVSVSAQGEFHAIASESDSFVSSARLQQLAAEQNQGRVADWRTFRDRLQNDPRVVCYYSFEPEPDAPRVLPSHRDLEPSLDGAIVGCAWSSGRWPGKRALEFKRPGDRVRLHIPGTYESLTYAAWVRLDGLDRAFNSLMLTNGFDGGEPHWQLRGDGRLLLGIRGRTGKSVAYDSEPFLDISHLGRWMHLATVHDRESRQVTHFANGEVLARLRIQESTVPLTLGDTEIGNWGTPPTYSPQKIRNLNGRIDELVLFGEALSDTEVGELYELGKP</sequence>
<gene>
    <name evidence="5" type="ORF">Poly41_50020</name>
</gene>
<proteinExistence type="predicted"/>
<evidence type="ECO:0000313" key="5">
    <source>
        <dbReference type="EMBL" id="TWU33250.1"/>
    </source>
</evidence>
<dbReference type="InterPro" id="IPR012373">
    <property type="entry name" value="Ferrdict_sens_TM"/>
</dbReference>
<reference evidence="5 6" key="1">
    <citation type="submission" date="2019-02" db="EMBL/GenBank/DDBJ databases">
        <title>Deep-cultivation of Planctomycetes and their phenomic and genomic characterization uncovers novel biology.</title>
        <authorList>
            <person name="Wiegand S."/>
            <person name="Jogler M."/>
            <person name="Boedeker C."/>
            <person name="Pinto D."/>
            <person name="Vollmers J."/>
            <person name="Rivas-Marin E."/>
            <person name="Kohn T."/>
            <person name="Peeters S.H."/>
            <person name="Heuer A."/>
            <person name="Rast P."/>
            <person name="Oberbeckmann S."/>
            <person name="Bunk B."/>
            <person name="Jeske O."/>
            <person name="Meyerdierks A."/>
            <person name="Storesund J.E."/>
            <person name="Kallscheuer N."/>
            <person name="Luecker S."/>
            <person name="Lage O.M."/>
            <person name="Pohl T."/>
            <person name="Merkel B.J."/>
            <person name="Hornburger P."/>
            <person name="Mueller R.-W."/>
            <person name="Bruemmer F."/>
            <person name="Labrenz M."/>
            <person name="Spormann A.M."/>
            <person name="Op Den Camp H."/>
            <person name="Overmann J."/>
            <person name="Amann R."/>
            <person name="Jetten M.S.M."/>
            <person name="Mascher T."/>
            <person name="Medema M.H."/>
            <person name="Devos D.P."/>
            <person name="Kaster A.-K."/>
            <person name="Ovreas L."/>
            <person name="Rohde M."/>
            <person name="Galperin M.Y."/>
            <person name="Jogler C."/>
        </authorList>
    </citation>
    <scope>NUCLEOTIDE SEQUENCE [LARGE SCALE GENOMIC DNA]</scope>
    <source>
        <strain evidence="5 6">Poly41</strain>
    </source>
</reference>
<keyword evidence="6" id="KW-1185">Reference proteome</keyword>
<evidence type="ECO:0000259" key="4">
    <source>
        <dbReference type="SMART" id="SM00560"/>
    </source>
</evidence>
<dbReference type="RefSeq" id="WP_146529549.1">
    <property type="nucleotide sequence ID" value="NZ_SJPV01000010.1"/>
</dbReference>
<dbReference type="Gene3D" id="2.60.120.1440">
    <property type="match status" value="1"/>
</dbReference>
<feature type="transmembrane region" description="Helical" evidence="3">
    <location>
        <begin position="85"/>
        <end position="107"/>
    </location>
</feature>
<dbReference type="InterPro" id="IPR006558">
    <property type="entry name" value="LamG-like"/>
</dbReference>
<keyword evidence="3" id="KW-0472">Membrane</keyword>
<dbReference type="Proteomes" id="UP000319143">
    <property type="component" value="Unassembled WGS sequence"/>
</dbReference>
<dbReference type="AlphaFoldDB" id="A0A5C6D8S9"/>
<dbReference type="SMART" id="SM00560">
    <property type="entry name" value="LamGL"/>
    <property type="match status" value="1"/>
</dbReference>
<keyword evidence="3" id="KW-0812">Transmembrane</keyword>
<dbReference type="InterPro" id="IPR006860">
    <property type="entry name" value="FecR"/>
</dbReference>
<dbReference type="OrthoDB" id="258532at2"/>
<evidence type="ECO:0000256" key="1">
    <source>
        <dbReference type="ARBA" id="ARBA00022729"/>
    </source>
</evidence>
<accession>A0A5C6D8S9</accession>
<dbReference type="PANTHER" id="PTHR30273">
    <property type="entry name" value="PERIPLASMIC SIGNAL SENSOR AND SIGMA FACTOR ACTIVATOR FECR-RELATED"/>
    <property type="match status" value="1"/>
</dbReference>
<protein>
    <submittedName>
        <fullName evidence="5">FecR protein</fullName>
    </submittedName>
</protein>
<evidence type="ECO:0000256" key="3">
    <source>
        <dbReference type="SAM" id="Phobius"/>
    </source>
</evidence>
<dbReference type="SUPFAM" id="SSF49899">
    <property type="entry name" value="Concanavalin A-like lectins/glucanases"/>
    <property type="match status" value="1"/>
</dbReference>
<comment type="caution">
    <text evidence="5">The sequence shown here is derived from an EMBL/GenBank/DDBJ whole genome shotgun (WGS) entry which is preliminary data.</text>
</comment>
<keyword evidence="2" id="KW-1015">Disulfide bond</keyword>
<dbReference type="Pfam" id="PF13385">
    <property type="entry name" value="Laminin_G_3"/>
    <property type="match status" value="1"/>
</dbReference>
<dbReference type="PANTHER" id="PTHR30273:SF2">
    <property type="entry name" value="PROTEIN FECR"/>
    <property type="match status" value="1"/>
</dbReference>
<dbReference type="InterPro" id="IPR013320">
    <property type="entry name" value="ConA-like_dom_sf"/>
</dbReference>
<dbReference type="EMBL" id="SJPV01000010">
    <property type="protein sequence ID" value="TWU33250.1"/>
    <property type="molecule type" value="Genomic_DNA"/>
</dbReference>
<keyword evidence="1" id="KW-0732">Signal</keyword>
<organism evidence="5 6">
    <name type="scientific">Novipirellula artificiosorum</name>
    <dbReference type="NCBI Taxonomy" id="2528016"/>
    <lineage>
        <taxon>Bacteria</taxon>
        <taxon>Pseudomonadati</taxon>
        <taxon>Planctomycetota</taxon>
        <taxon>Planctomycetia</taxon>
        <taxon>Pirellulales</taxon>
        <taxon>Pirellulaceae</taxon>
        <taxon>Novipirellula</taxon>
    </lineage>
</organism>
<evidence type="ECO:0000313" key="6">
    <source>
        <dbReference type="Proteomes" id="UP000319143"/>
    </source>
</evidence>
<evidence type="ECO:0000256" key="2">
    <source>
        <dbReference type="ARBA" id="ARBA00023157"/>
    </source>
</evidence>
<dbReference type="Gene3D" id="2.60.120.200">
    <property type="match status" value="1"/>
</dbReference>